<protein>
    <recommendedName>
        <fullName evidence="4">Secreted protein</fullName>
    </recommendedName>
</protein>
<evidence type="ECO:0000313" key="2">
    <source>
        <dbReference type="EMBL" id="KAH6648479.1"/>
    </source>
</evidence>
<dbReference type="GeneID" id="70132354"/>
<keyword evidence="1" id="KW-0732">Signal</keyword>
<dbReference type="RefSeq" id="XP_045954986.1">
    <property type="nucleotide sequence ID" value="XM_046103462.1"/>
</dbReference>
<reference evidence="2" key="1">
    <citation type="journal article" date="2021" name="Nat. Commun.">
        <title>Genetic determinants of endophytism in the Arabidopsis root mycobiome.</title>
        <authorList>
            <person name="Mesny F."/>
            <person name="Miyauchi S."/>
            <person name="Thiergart T."/>
            <person name="Pickel B."/>
            <person name="Atanasova L."/>
            <person name="Karlsson M."/>
            <person name="Huettel B."/>
            <person name="Barry K.W."/>
            <person name="Haridas S."/>
            <person name="Chen C."/>
            <person name="Bauer D."/>
            <person name="Andreopoulos W."/>
            <person name="Pangilinan J."/>
            <person name="LaButti K."/>
            <person name="Riley R."/>
            <person name="Lipzen A."/>
            <person name="Clum A."/>
            <person name="Drula E."/>
            <person name="Henrissat B."/>
            <person name="Kohler A."/>
            <person name="Grigoriev I.V."/>
            <person name="Martin F.M."/>
            <person name="Hacquard S."/>
        </authorList>
    </citation>
    <scope>NUCLEOTIDE SEQUENCE</scope>
    <source>
        <strain evidence="2">MPI-SDFR-AT-0073</strain>
    </source>
</reference>
<comment type="caution">
    <text evidence="2">The sequence shown here is derived from an EMBL/GenBank/DDBJ whole genome shotgun (WGS) entry which is preliminary data.</text>
</comment>
<accession>A0A9P8UEJ6</accession>
<dbReference type="EMBL" id="JAGPXC010000007">
    <property type="protein sequence ID" value="KAH6648479.1"/>
    <property type="molecule type" value="Genomic_DNA"/>
</dbReference>
<evidence type="ECO:0000313" key="3">
    <source>
        <dbReference type="Proteomes" id="UP000758603"/>
    </source>
</evidence>
<dbReference type="AlphaFoldDB" id="A0A9P8UEJ6"/>
<name>A0A9P8UEJ6_9PEZI</name>
<keyword evidence="3" id="KW-1185">Reference proteome</keyword>
<organism evidence="2 3">
    <name type="scientific">Truncatella angustata</name>
    <dbReference type="NCBI Taxonomy" id="152316"/>
    <lineage>
        <taxon>Eukaryota</taxon>
        <taxon>Fungi</taxon>
        <taxon>Dikarya</taxon>
        <taxon>Ascomycota</taxon>
        <taxon>Pezizomycotina</taxon>
        <taxon>Sordariomycetes</taxon>
        <taxon>Xylariomycetidae</taxon>
        <taxon>Amphisphaeriales</taxon>
        <taxon>Sporocadaceae</taxon>
        <taxon>Truncatella</taxon>
    </lineage>
</organism>
<evidence type="ECO:0008006" key="4">
    <source>
        <dbReference type="Google" id="ProtNLM"/>
    </source>
</evidence>
<sequence>MPITVGFLVILSLVDIQAVEKLLFDVVMVERSMKAPNILRVAIKAGNRITSQKASGNSPRTQLLDNFQPFSCLQSM</sequence>
<dbReference type="Proteomes" id="UP000758603">
    <property type="component" value="Unassembled WGS sequence"/>
</dbReference>
<feature type="chain" id="PRO_5040424459" description="Secreted protein" evidence="1">
    <location>
        <begin position="19"/>
        <end position="76"/>
    </location>
</feature>
<gene>
    <name evidence="2" type="ORF">BKA67DRAFT_574929</name>
</gene>
<proteinExistence type="predicted"/>
<evidence type="ECO:0000256" key="1">
    <source>
        <dbReference type="SAM" id="SignalP"/>
    </source>
</evidence>
<feature type="signal peptide" evidence="1">
    <location>
        <begin position="1"/>
        <end position="18"/>
    </location>
</feature>